<proteinExistence type="predicted"/>
<evidence type="ECO:0000313" key="5">
    <source>
        <dbReference type="Proteomes" id="UP000409037"/>
    </source>
</evidence>
<gene>
    <name evidence="4" type="primary">spvB</name>
    <name evidence="4" type="ORF">PS833_03398</name>
</gene>
<organism evidence="4 5">
    <name type="scientific">Pseudomonas fluorescens</name>
    <dbReference type="NCBI Taxonomy" id="294"/>
    <lineage>
        <taxon>Bacteria</taxon>
        <taxon>Pseudomonadati</taxon>
        <taxon>Pseudomonadota</taxon>
        <taxon>Gammaproteobacteria</taxon>
        <taxon>Pseudomonadales</taxon>
        <taxon>Pseudomonadaceae</taxon>
        <taxon>Pseudomonas</taxon>
    </lineage>
</organism>
<dbReference type="Pfam" id="PF03534">
    <property type="entry name" value="SpvB"/>
    <property type="match status" value="1"/>
</dbReference>
<dbReference type="AlphaFoldDB" id="A0A5E7D006"/>
<dbReference type="GO" id="GO:0106274">
    <property type="term" value="F:NAD+-protein-arginine ADP-ribosyltransferase activity"/>
    <property type="evidence" value="ECO:0007669"/>
    <property type="project" value="UniProtKB-EC"/>
</dbReference>
<accession>A0A5E7D006</accession>
<keyword evidence="4" id="KW-0328">Glycosyltransferase</keyword>
<dbReference type="OrthoDB" id="6510336at2"/>
<dbReference type="EMBL" id="CABVHU010000008">
    <property type="protein sequence ID" value="VVO10617.1"/>
    <property type="molecule type" value="Genomic_DNA"/>
</dbReference>
<dbReference type="GO" id="GO:0005576">
    <property type="term" value="C:extracellular region"/>
    <property type="evidence" value="ECO:0007669"/>
    <property type="project" value="UniProtKB-SubCell"/>
</dbReference>
<evidence type="ECO:0000256" key="3">
    <source>
        <dbReference type="ARBA" id="ARBA00023026"/>
    </source>
</evidence>
<evidence type="ECO:0000256" key="1">
    <source>
        <dbReference type="ARBA" id="ARBA00004613"/>
    </source>
</evidence>
<dbReference type="InterPro" id="IPR003284">
    <property type="entry name" value="Sal_SpvB"/>
</dbReference>
<dbReference type="RefSeq" id="WP_150798872.1">
    <property type="nucleotide sequence ID" value="NZ_CABVHU010000008.1"/>
</dbReference>
<sequence length="372" mass="41615">MNEQPQPLIQINAPSLPKGGGAIQSIGKGWGAVGTSGAASLELPLPISPGRGFAPALALGYSSDGGNSPFGMGWRETDNAISLRTTKGVPAYAGNDQVVGPGGEVWMPERNESDGSLISRGETTYKGLPLGDEHRVVRHWPRIEGEFALIEHWSTPADPAGFWLIHGADGSLHLYGKTRHSRRADPNEETHVGVWMIDESLNTRGEHIVYEYKPEEDAPAPPQQRDFRAQRYLSRVCYGNEKAHPHLYAWSADSWKDQHWHFHLVFDYGERSTELETAPSFDETQAWTTRSDAFWNCAYGFELGTRRLCRQVLMFHHFPSELGATPVLVQRLLLEFRASPLGYSHLTARSSNWRAWNCASRMRRSTARQIAR</sequence>
<keyword evidence="4" id="KW-0808">Transferase</keyword>
<dbReference type="Proteomes" id="UP000409037">
    <property type="component" value="Unassembled WGS sequence"/>
</dbReference>
<reference evidence="4 5" key="1">
    <citation type="submission" date="2019-09" db="EMBL/GenBank/DDBJ databases">
        <authorList>
            <person name="Chandra G."/>
            <person name="Truman W A."/>
        </authorList>
    </citation>
    <scope>NUCLEOTIDE SEQUENCE [LARGE SCALE GENOMIC DNA]</scope>
    <source>
        <strain evidence="4">PS833</strain>
    </source>
</reference>
<keyword evidence="2" id="KW-0964">Secreted</keyword>
<evidence type="ECO:0000313" key="4">
    <source>
        <dbReference type="EMBL" id="VVO10617.1"/>
    </source>
</evidence>
<dbReference type="GO" id="GO:0005737">
    <property type="term" value="C:cytoplasm"/>
    <property type="evidence" value="ECO:0007669"/>
    <property type="project" value="InterPro"/>
</dbReference>
<name>A0A5E7D006_PSEFL</name>
<dbReference type="EC" id="2.4.2.31" evidence="4"/>
<comment type="subcellular location">
    <subcellularLocation>
        <location evidence="1">Secreted</location>
    </subcellularLocation>
</comment>
<protein>
    <submittedName>
        <fullName evidence="4">Mono(ADP-ribosyl)transferase SpvB</fullName>
        <ecNumber evidence="4">2.4.2.31</ecNumber>
    </submittedName>
</protein>
<dbReference type="PRINTS" id="PR01341">
    <property type="entry name" value="SALSPVBPROT"/>
</dbReference>
<keyword evidence="3" id="KW-0843">Virulence</keyword>
<evidence type="ECO:0000256" key="2">
    <source>
        <dbReference type="ARBA" id="ARBA00022525"/>
    </source>
</evidence>